<name>A0A834WBI4_9FABA</name>
<reference evidence="1" key="1">
    <citation type="submission" date="2020-09" db="EMBL/GenBank/DDBJ databases">
        <title>Genome-Enabled Discovery of Anthraquinone Biosynthesis in Senna tora.</title>
        <authorList>
            <person name="Kang S.-H."/>
            <person name="Pandey R.P."/>
            <person name="Lee C.-M."/>
            <person name="Sim J.-S."/>
            <person name="Jeong J.-T."/>
            <person name="Choi B.-S."/>
            <person name="Jung M."/>
            <person name="Ginzburg D."/>
            <person name="Zhao K."/>
            <person name="Won S.Y."/>
            <person name="Oh T.-J."/>
            <person name="Yu Y."/>
            <person name="Kim N.-H."/>
            <person name="Lee O.R."/>
            <person name="Lee T.-H."/>
            <person name="Bashyal P."/>
            <person name="Kim T.-S."/>
            <person name="Lee W.-H."/>
            <person name="Kawkins C."/>
            <person name="Kim C.-K."/>
            <person name="Kim J.S."/>
            <person name="Ahn B.O."/>
            <person name="Rhee S.Y."/>
            <person name="Sohng J.K."/>
        </authorList>
    </citation>
    <scope>NUCLEOTIDE SEQUENCE</scope>
    <source>
        <tissue evidence="1">Leaf</tissue>
    </source>
</reference>
<comment type="caution">
    <text evidence="1">The sequence shown here is derived from an EMBL/GenBank/DDBJ whole genome shotgun (WGS) entry which is preliminary data.</text>
</comment>
<dbReference type="AlphaFoldDB" id="A0A834WBI4"/>
<protein>
    <submittedName>
        <fullName evidence="1">Uncharacterized protein</fullName>
    </submittedName>
</protein>
<sequence>MGLLAIYNDVDGTTFVSDVVREDHGFESKTVPMLFTQREIGVYAICWVGHESRRCPKSVRVLGKEAIESTKEKE</sequence>
<keyword evidence="2" id="KW-1185">Reference proteome</keyword>
<evidence type="ECO:0000313" key="1">
    <source>
        <dbReference type="EMBL" id="KAF7813051.1"/>
    </source>
</evidence>
<gene>
    <name evidence="1" type="ORF">G2W53_034027</name>
</gene>
<organism evidence="1 2">
    <name type="scientific">Senna tora</name>
    <dbReference type="NCBI Taxonomy" id="362788"/>
    <lineage>
        <taxon>Eukaryota</taxon>
        <taxon>Viridiplantae</taxon>
        <taxon>Streptophyta</taxon>
        <taxon>Embryophyta</taxon>
        <taxon>Tracheophyta</taxon>
        <taxon>Spermatophyta</taxon>
        <taxon>Magnoliopsida</taxon>
        <taxon>eudicotyledons</taxon>
        <taxon>Gunneridae</taxon>
        <taxon>Pentapetalae</taxon>
        <taxon>rosids</taxon>
        <taxon>fabids</taxon>
        <taxon>Fabales</taxon>
        <taxon>Fabaceae</taxon>
        <taxon>Caesalpinioideae</taxon>
        <taxon>Cassia clade</taxon>
        <taxon>Senna</taxon>
    </lineage>
</organism>
<proteinExistence type="predicted"/>
<evidence type="ECO:0000313" key="2">
    <source>
        <dbReference type="Proteomes" id="UP000634136"/>
    </source>
</evidence>
<accession>A0A834WBI4</accession>
<dbReference type="EMBL" id="JAAIUW010000010">
    <property type="protein sequence ID" value="KAF7813051.1"/>
    <property type="molecule type" value="Genomic_DNA"/>
</dbReference>
<dbReference type="Proteomes" id="UP000634136">
    <property type="component" value="Unassembled WGS sequence"/>
</dbReference>